<keyword evidence="3" id="KW-0812">Transmembrane</keyword>
<evidence type="ECO:0000256" key="1">
    <source>
        <dbReference type="SAM" id="Coils"/>
    </source>
</evidence>
<feature type="coiled-coil region" evidence="1">
    <location>
        <begin position="5"/>
        <end position="32"/>
    </location>
</feature>
<keyword evidence="3" id="KW-0472">Membrane</keyword>
<evidence type="ECO:0000256" key="3">
    <source>
        <dbReference type="SAM" id="Phobius"/>
    </source>
</evidence>
<proteinExistence type="predicted"/>
<name>A0A7S3SGL3_EMIHU</name>
<evidence type="ECO:0000256" key="2">
    <source>
        <dbReference type="SAM" id="MobiDB-lite"/>
    </source>
</evidence>
<keyword evidence="3" id="KW-1133">Transmembrane helix</keyword>
<keyword evidence="1" id="KW-0175">Coiled coil</keyword>
<dbReference type="EMBL" id="HBIR01026485">
    <property type="protein sequence ID" value="CAE0554082.1"/>
    <property type="molecule type" value="Transcribed_RNA"/>
</dbReference>
<evidence type="ECO:0000313" key="4">
    <source>
        <dbReference type="EMBL" id="CAE0554082.1"/>
    </source>
</evidence>
<accession>A0A7S3SGL3</accession>
<reference evidence="4" key="1">
    <citation type="submission" date="2021-01" db="EMBL/GenBank/DDBJ databases">
        <authorList>
            <person name="Corre E."/>
            <person name="Pelletier E."/>
            <person name="Niang G."/>
            <person name="Scheremetjew M."/>
            <person name="Finn R."/>
            <person name="Kale V."/>
            <person name="Holt S."/>
            <person name="Cochrane G."/>
            <person name="Meng A."/>
            <person name="Brown T."/>
            <person name="Cohen L."/>
        </authorList>
    </citation>
    <scope>NUCLEOTIDE SEQUENCE</scope>
    <source>
        <strain evidence="4">379</strain>
    </source>
</reference>
<evidence type="ECO:0008006" key="5">
    <source>
        <dbReference type="Google" id="ProtNLM"/>
    </source>
</evidence>
<dbReference type="AlphaFoldDB" id="A0A7S3SGL3"/>
<sequence length="341" mass="36424">MGEELVEVNARLADLQAKVAELEKNSRSKSQGSTPSKSLLAAQAVSQLIILGFCLWAAIVSTINYAEAPSMKTSPMTPQLSTLKNAADDCPVAVHETKLVLQGGVLELQEQKAVDSEGRRRMTDSDYTAVGSPTCQMALTIAENYENGVDHVVIPCTACDGVKMYPLLSPLMVAEQEGHFTLRGHIGAPLNALYEIKCCYPRPECETRPKARCALAPVPTDGVLNQACPEPDPEADPETSDGRMLFEADGGHEKSGFIHEESLESLEKPDRFEKQDLCADKPDHLVALAAENLELPAATCAELAAVGGCELEVVADLCGKTCGACDVGGEGGGRRRLAKCR</sequence>
<gene>
    <name evidence="4" type="ORF">EHUX00137_LOCUS20417</name>
</gene>
<organism evidence="4">
    <name type="scientific">Emiliania huxleyi</name>
    <name type="common">Coccolithophore</name>
    <name type="synonym">Pontosphaera huxleyi</name>
    <dbReference type="NCBI Taxonomy" id="2903"/>
    <lineage>
        <taxon>Eukaryota</taxon>
        <taxon>Haptista</taxon>
        <taxon>Haptophyta</taxon>
        <taxon>Prymnesiophyceae</taxon>
        <taxon>Isochrysidales</taxon>
        <taxon>Noelaerhabdaceae</taxon>
        <taxon>Emiliania</taxon>
    </lineage>
</organism>
<protein>
    <recommendedName>
        <fullName evidence="5">ShKT domain-containing protein</fullName>
    </recommendedName>
</protein>
<feature type="region of interest" description="Disordered" evidence="2">
    <location>
        <begin position="224"/>
        <end position="247"/>
    </location>
</feature>
<feature type="transmembrane region" description="Helical" evidence="3">
    <location>
        <begin position="44"/>
        <end position="66"/>
    </location>
</feature>